<protein>
    <submittedName>
        <fullName evidence="1">Uncharacterized protein</fullName>
    </submittedName>
</protein>
<sequence length="109" mass="12775">MNGREESNFEKQECAEEKKIEKETQYKTQWSPWISHLILVLFCPPSPLYSSSNSNEERCKQQEYPCARKSTAVCPLQLRIVYSCEGSKPQECRPSLYIIFLSFLHQTHI</sequence>
<comment type="caution">
    <text evidence="1">The sequence shown here is derived from an EMBL/GenBank/DDBJ whole genome shotgun (WGS) entry which is preliminary data.</text>
</comment>
<dbReference type="EMBL" id="JAQQBR010000001">
    <property type="protein sequence ID" value="KAK0183350.1"/>
    <property type="molecule type" value="Genomic_DNA"/>
</dbReference>
<organism evidence="1 2">
    <name type="scientific">Microctonus hyperodae</name>
    <name type="common">Parasitoid wasp</name>
    <dbReference type="NCBI Taxonomy" id="165561"/>
    <lineage>
        <taxon>Eukaryota</taxon>
        <taxon>Metazoa</taxon>
        <taxon>Ecdysozoa</taxon>
        <taxon>Arthropoda</taxon>
        <taxon>Hexapoda</taxon>
        <taxon>Insecta</taxon>
        <taxon>Pterygota</taxon>
        <taxon>Neoptera</taxon>
        <taxon>Endopterygota</taxon>
        <taxon>Hymenoptera</taxon>
        <taxon>Apocrita</taxon>
        <taxon>Ichneumonoidea</taxon>
        <taxon>Braconidae</taxon>
        <taxon>Euphorinae</taxon>
        <taxon>Microctonus</taxon>
    </lineage>
</organism>
<dbReference type="AlphaFoldDB" id="A0AA39G942"/>
<reference evidence="1" key="2">
    <citation type="submission" date="2023-03" db="EMBL/GenBank/DDBJ databases">
        <authorList>
            <person name="Inwood S.N."/>
            <person name="Skelly J.G."/>
            <person name="Guhlin J."/>
            <person name="Harrop T.W.R."/>
            <person name="Goldson S.G."/>
            <person name="Dearden P.K."/>
        </authorList>
    </citation>
    <scope>NUCLEOTIDE SEQUENCE</scope>
    <source>
        <strain evidence="1">Lincoln</strain>
        <tissue evidence="1">Whole body</tissue>
    </source>
</reference>
<gene>
    <name evidence="1" type="ORF">PV327_001401</name>
</gene>
<name>A0AA39G942_MICHY</name>
<evidence type="ECO:0000313" key="2">
    <source>
        <dbReference type="Proteomes" id="UP001168972"/>
    </source>
</evidence>
<accession>A0AA39G942</accession>
<proteinExistence type="predicted"/>
<reference evidence="1" key="1">
    <citation type="journal article" date="2023" name="bioRxiv">
        <title>Scaffold-level genome assemblies of two parasitoid biocontrol wasps reveal the parthenogenesis mechanism and an associated novel virus.</title>
        <authorList>
            <person name="Inwood S."/>
            <person name="Skelly J."/>
            <person name="Guhlin J."/>
            <person name="Harrop T."/>
            <person name="Goldson S."/>
            <person name="Dearden P."/>
        </authorList>
    </citation>
    <scope>NUCLEOTIDE SEQUENCE</scope>
    <source>
        <strain evidence="1">Lincoln</strain>
        <tissue evidence="1">Whole body</tissue>
    </source>
</reference>
<evidence type="ECO:0000313" key="1">
    <source>
        <dbReference type="EMBL" id="KAK0183350.1"/>
    </source>
</evidence>
<dbReference type="Proteomes" id="UP001168972">
    <property type="component" value="Unassembled WGS sequence"/>
</dbReference>
<keyword evidence="2" id="KW-1185">Reference proteome</keyword>